<gene>
    <name evidence="9" type="ORF">MACK_001950</name>
</gene>
<dbReference type="InterPro" id="IPR014729">
    <property type="entry name" value="Rossmann-like_a/b/a_fold"/>
</dbReference>
<dbReference type="InterPro" id="IPR004821">
    <property type="entry name" value="Cyt_trans-like"/>
</dbReference>
<dbReference type="PANTHER" id="PTHR39321">
    <property type="entry name" value="NICOTINATE-NUCLEOTIDE ADENYLYLTRANSFERASE-RELATED"/>
    <property type="match status" value="1"/>
</dbReference>
<evidence type="ECO:0000256" key="7">
    <source>
        <dbReference type="ARBA" id="ARBA00023027"/>
    </source>
</evidence>
<evidence type="ECO:0000256" key="2">
    <source>
        <dbReference type="ARBA" id="ARBA00022642"/>
    </source>
</evidence>
<evidence type="ECO:0000313" key="10">
    <source>
        <dbReference type="Proteomes" id="UP000244811"/>
    </source>
</evidence>
<evidence type="ECO:0000313" key="9">
    <source>
        <dbReference type="EMBL" id="UKK01137.2"/>
    </source>
</evidence>
<reference evidence="9" key="1">
    <citation type="submission" date="2022-07" db="EMBL/GenBank/DDBJ databases">
        <title>Evaluation of T. orientalis genome assembly methods using nanopore sequencing and analysis of variation between genomes.</title>
        <authorList>
            <person name="Yam J."/>
            <person name="Micallef M.L."/>
            <person name="Liu M."/>
            <person name="Djordjevic S.P."/>
            <person name="Bogema D.R."/>
            <person name="Jenkins C."/>
        </authorList>
    </citation>
    <scope>NUCLEOTIDE SEQUENCE</scope>
    <source>
        <strain evidence="9">Goon Nure</strain>
    </source>
</reference>
<accession>A0A976MD10</accession>
<dbReference type="GO" id="GO:0005524">
    <property type="term" value="F:ATP binding"/>
    <property type="evidence" value="ECO:0007669"/>
    <property type="project" value="UniProtKB-KW"/>
</dbReference>
<keyword evidence="3" id="KW-0808">Transferase</keyword>
<evidence type="ECO:0000256" key="5">
    <source>
        <dbReference type="ARBA" id="ARBA00022741"/>
    </source>
</evidence>
<dbReference type="SUPFAM" id="SSF52374">
    <property type="entry name" value="Nucleotidylyl transferase"/>
    <property type="match status" value="1"/>
</dbReference>
<evidence type="ECO:0000259" key="8">
    <source>
        <dbReference type="Pfam" id="PF01467"/>
    </source>
</evidence>
<evidence type="ECO:0000256" key="3">
    <source>
        <dbReference type="ARBA" id="ARBA00022679"/>
    </source>
</evidence>
<dbReference type="Pfam" id="PF01467">
    <property type="entry name" value="CTP_transf_like"/>
    <property type="match status" value="1"/>
</dbReference>
<keyword evidence="6" id="KW-0067">ATP-binding</keyword>
<dbReference type="InterPro" id="IPR005248">
    <property type="entry name" value="NadD/NMNAT"/>
</dbReference>
<evidence type="ECO:0000256" key="4">
    <source>
        <dbReference type="ARBA" id="ARBA00022695"/>
    </source>
</evidence>
<dbReference type="Gene3D" id="3.40.50.620">
    <property type="entry name" value="HUPs"/>
    <property type="match status" value="1"/>
</dbReference>
<dbReference type="GO" id="GO:0009435">
    <property type="term" value="P:NAD+ biosynthetic process"/>
    <property type="evidence" value="ECO:0007669"/>
    <property type="project" value="InterPro"/>
</dbReference>
<dbReference type="AlphaFoldDB" id="A0A976MD10"/>
<dbReference type="Proteomes" id="UP000244811">
    <property type="component" value="Chromosome 3"/>
</dbReference>
<sequence length="221" mass="25649">MMNSLKRVILFCGAFDPITAGHMLMLNLCIKTNFFNEIRIMPSGKRLDKQYKTTDIHRAKMCGIVIDVFKKEYPNMDITFSTYEMDLPQPQDTYFTINHLQHDETDKEFYFFLGSDILPEMFEWPHSADLIRITKFLVATREGYEVKEKDLARLKHYKLLDDLLSDAGFTSQTSPASSTEARDLLNQGKKCGNLLLHPDVMKYVEDNSLYGVGMHYTNMYP</sequence>
<protein>
    <submittedName>
        <fullName evidence="9">Nicotinate-nucleotide adenylyltransferase-like protein</fullName>
    </submittedName>
</protein>
<evidence type="ECO:0000256" key="1">
    <source>
        <dbReference type="ARBA" id="ARBA00004790"/>
    </source>
</evidence>
<name>A0A976MD10_THEOR</name>
<dbReference type="CDD" id="cd02165">
    <property type="entry name" value="NMNAT"/>
    <property type="match status" value="1"/>
</dbReference>
<dbReference type="PANTHER" id="PTHR39321:SF3">
    <property type="entry name" value="PHOSPHOPANTETHEINE ADENYLYLTRANSFERASE"/>
    <property type="match status" value="1"/>
</dbReference>
<keyword evidence="7" id="KW-0520">NAD</keyword>
<dbReference type="HAMAP" id="MF_00244">
    <property type="entry name" value="NaMN_adenylyltr"/>
    <property type="match status" value="1"/>
</dbReference>
<dbReference type="EMBL" id="CP056070">
    <property type="protein sequence ID" value="UKK01137.2"/>
    <property type="molecule type" value="Genomic_DNA"/>
</dbReference>
<dbReference type="GO" id="GO:0070566">
    <property type="term" value="F:adenylyltransferase activity"/>
    <property type="evidence" value="ECO:0007669"/>
    <property type="project" value="UniProtKB-ARBA"/>
</dbReference>
<organism evidence="9 10">
    <name type="scientific">Theileria orientalis</name>
    <dbReference type="NCBI Taxonomy" id="68886"/>
    <lineage>
        <taxon>Eukaryota</taxon>
        <taxon>Sar</taxon>
        <taxon>Alveolata</taxon>
        <taxon>Apicomplexa</taxon>
        <taxon>Aconoidasida</taxon>
        <taxon>Piroplasmida</taxon>
        <taxon>Theileriidae</taxon>
        <taxon>Theileria</taxon>
    </lineage>
</organism>
<evidence type="ECO:0000256" key="6">
    <source>
        <dbReference type="ARBA" id="ARBA00022840"/>
    </source>
</evidence>
<keyword evidence="4 9" id="KW-0548">Nucleotidyltransferase</keyword>
<comment type="pathway">
    <text evidence="1">Cofactor biosynthesis; NAD(+) biosynthesis.</text>
</comment>
<keyword evidence="2" id="KW-0662">Pyridine nucleotide biosynthesis</keyword>
<keyword evidence="5" id="KW-0547">Nucleotide-binding</keyword>
<proteinExistence type="inferred from homology"/>
<feature type="domain" description="Cytidyltransferase-like" evidence="8">
    <location>
        <begin position="10"/>
        <end position="182"/>
    </location>
</feature>